<evidence type="ECO:0000256" key="6">
    <source>
        <dbReference type="ARBA" id="ARBA00023002"/>
    </source>
</evidence>
<dbReference type="GO" id="GO:0005737">
    <property type="term" value="C:cytoplasm"/>
    <property type="evidence" value="ECO:0007669"/>
    <property type="project" value="TreeGrafter"/>
</dbReference>
<feature type="domain" description="Thioredoxin" evidence="14">
    <location>
        <begin position="1"/>
        <end position="149"/>
    </location>
</feature>
<comment type="caution">
    <text evidence="15">The sequence shown here is derived from an EMBL/GenBank/DDBJ whole genome shotgun (WGS) entry which is preliminary data.</text>
</comment>
<protein>
    <recommendedName>
        <fullName evidence="3">thioredoxin-dependent peroxiredoxin</fullName>
        <ecNumber evidence="3">1.11.1.24</ecNumber>
    </recommendedName>
    <alternativeName>
        <fullName evidence="9">Thioredoxin peroxidase</fullName>
    </alternativeName>
    <alternativeName>
        <fullName evidence="11">Thioredoxin-dependent peroxiredoxin Bcp</fullName>
    </alternativeName>
</protein>
<evidence type="ECO:0000256" key="13">
    <source>
        <dbReference type="PIRSR" id="PIRSR000239-1"/>
    </source>
</evidence>
<evidence type="ECO:0000256" key="11">
    <source>
        <dbReference type="ARBA" id="ARBA00042639"/>
    </source>
</evidence>
<dbReference type="InterPro" id="IPR013766">
    <property type="entry name" value="Thioredoxin_domain"/>
</dbReference>
<dbReference type="GO" id="GO:0034599">
    <property type="term" value="P:cellular response to oxidative stress"/>
    <property type="evidence" value="ECO:0007669"/>
    <property type="project" value="TreeGrafter"/>
</dbReference>
<comment type="function">
    <text evidence="1">Thiol-specific peroxidase that catalyzes the reduction of hydrogen peroxide and organic hydroperoxides to water and alcohols, respectively. Plays a role in cell protection against oxidative stress by detoxifying peroxides and as sensor of hydrogen peroxide-mediated signaling events.</text>
</comment>
<keyword evidence="7" id="KW-1015">Disulfide bond</keyword>
<evidence type="ECO:0000256" key="7">
    <source>
        <dbReference type="ARBA" id="ARBA00023157"/>
    </source>
</evidence>
<dbReference type="SUPFAM" id="SSF52833">
    <property type="entry name" value="Thioredoxin-like"/>
    <property type="match status" value="1"/>
</dbReference>
<dbReference type="PROSITE" id="PS51352">
    <property type="entry name" value="THIOREDOXIN_2"/>
    <property type="match status" value="1"/>
</dbReference>
<dbReference type="PANTHER" id="PTHR42801">
    <property type="entry name" value="THIOREDOXIN-DEPENDENT PEROXIDE REDUCTASE"/>
    <property type="match status" value="1"/>
</dbReference>
<dbReference type="InterPro" id="IPR000866">
    <property type="entry name" value="AhpC/TSA"/>
</dbReference>
<organism evidence="15 16">
    <name type="scientific">Methyloversatilis universalis (strain ATCC BAA-1314 / DSM 25237 / JCM 13912 / CCUG 52030 / FAM5)</name>
    <dbReference type="NCBI Taxonomy" id="1000565"/>
    <lineage>
        <taxon>Bacteria</taxon>
        <taxon>Pseudomonadati</taxon>
        <taxon>Pseudomonadota</taxon>
        <taxon>Betaproteobacteria</taxon>
        <taxon>Nitrosomonadales</taxon>
        <taxon>Sterolibacteriaceae</taxon>
        <taxon>Methyloversatilis</taxon>
    </lineage>
</organism>
<evidence type="ECO:0000256" key="5">
    <source>
        <dbReference type="ARBA" id="ARBA00022862"/>
    </source>
</evidence>
<comment type="subunit">
    <text evidence="2">Monomer.</text>
</comment>
<dbReference type="Pfam" id="PF00578">
    <property type="entry name" value="AhpC-TSA"/>
    <property type="match status" value="1"/>
</dbReference>
<keyword evidence="6" id="KW-0560">Oxidoreductase</keyword>
<dbReference type="RefSeq" id="WP_008059001.1">
    <property type="nucleotide sequence ID" value="NZ_AFHG01000030.1"/>
</dbReference>
<keyword evidence="16" id="KW-1185">Reference proteome</keyword>
<feature type="active site" description="Cysteine sulfenic acid (-SOH) intermediate; for peroxidase activity" evidence="13">
    <location>
        <position position="40"/>
    </location>
</feature>
<evidence type="ECO:0000256" key="9">
    <source>
        <dbReference type="ARBA" id="ARBA00032824"/>
    </source>
</evidence>
<evidence type="ECO:0000256" key="12">
    <source>
        <dbReference type="ARBA" id="ARBA00049091"/>
    </source>
</evidence>
<dbReference type="Proteomes" id="UP000005019">
    <property type="component" value="Unassembled WGS sequence"/>
</dbReference>
<dbReference type="GO" id="GO:0045454">
    <property type="term" value="P:cell redox homeostasis"/>
    <property type="evidence" value="ECO:0007669"/>
    <property type="project" value="TreeGrafter"/>
</dbReference>
<sequence length="149" mass="16511">MSDTRIEDFTLPSTGGDFTLSAASRPLVIYFYPKDSTPGCTTESAAFRDLHAEFTAAGATVVGISRDSLKSHQNFKSKLELPFELLSDPDETACELFGVMKMKNMYGKQVRGVERSTFVIGADDRILREWRGVKVPGHAEEVLAFIRTL</sequence>
<dbReference type="FunFam" id="3.40.30.10:FF:000007">
    <property type="entry name" value="Thioredoxin-dependent thiol peroxidase"/>
    <property type="match status" value="1"/>
</dbReference>
<reference evidence="15 16" key="1">
    <citation type="journal article" date="2011" name="J. Bacteriol.">
        <title>Genome sequence of Methyloversatilis universalis FAM5T, a methylotrophic representative of the order Rhodocyclales.</title>
        <authorList>
            <person name="Kittichotirat W."/>
            <person name="Good N.M."/>
            <person name="Hall R."/>
            <person name="Bringel F."/>
            <person name="Lajus A."/>
            <person name="Medigue C."/>
            <person name="Smalley N.E."/>
            <person name="Beck D."/>
            <person name="Bumgarner R."/>
            <person name="Vuilleumier S."/>
            <person name="Kalyuzhnaya M.G."/>
        </authorList>
    </citation>
    <scope>NUCLEOTIDE SEQUENCE [LARGE SCALE GENOMIC DNA]</scope>
    <source>
        <strain evidence="16">ATCC BAA-1314 / JCM 13912 / FAM5</strain>
    </source>
</reference>
<evidence type="ECO:0000256" key="3">
    <source>
        <dbReference type="ARBA" id="ARBA00013017"/>
    </source>
</evidence>
<dbReference type="CDD" id="cd03017">
    <property type="entry name" value="PRX_BCP"/>
    <property type="match status" value="1"/>
</dbReference>
<dbReference type="EC" id="1.11.1.24" evidence="3"/>
<keyword evidence="4" id="KW-0575">Peroxidase</keyword>
<evidence type="ECO:0000313" key="16">
    <source>
        <dbReference type="Proteomes" id="UP000005019"/>
    </source>
</evidence>
<dbReference type="eggNOG" id="COG1225">
    <property type="taxonomic scope" value="Bacteria"/>
</dbReference>
<keyword evidence="5" id="KW-0049">Antioxidant</keyword>
<comment type="similarity">
    <text evidence="10">Belongs to the peroxiredoxin family. BCP/PrxQ subfamily.</text>
</comment>
<evidence type="ECO:0000256" key="8">
    <source>
        <dbReference type="ARBA" id="ARBA00023284"/>
    </source>
</evidence>
<evidence type="ECO:0000313" key="15">
    <source>
        <dbReference type="EMBL" id="EGK72943.1"/>
    </source>
</evidence>
<dbReference type="GO" id="GO:0008379">
    <property type="term" value="F:thioredoxin peroxidase activity"/>
    <property type="evidence" value="ECO:0007669"/>
    <property type="project" value="TreeGrafter"/>
</dbReference>
<evidence type="ECO:0000256" key="1">
    <source>
        <dbReference type="ARBA" id="ARBA00003330"/>
    </source>
</evidence>
<dbReference type="AlphaFoldDB" id="F5R8X6"/>
<name>F5R8X6_METUF</name>
<gene>
    <name evidence="15" type="ORF">METUNv1_00778</name>
</gene>
<dbReference type="InterPro" id="IPR050924">
    <property type="entry name" value="Peroxiredoxin_BCP/PrxQ"/>
</dbReference>
<evidence type="ECO:0000259" key="14">
    <source>
        <dbReference type="PROSITE" id="PS51352"/>
    </source>
</evidence>
<accession>F5R8X6</accession>
<evidence type="ECO:0000256" key="4">
    <source>
        <dbReference type="ARBA" id="ARBA00022559"/>
    </source>
</evidence>
<dbReference type="PANTHER" id="PTHR42801:SF4">
    <property type="entry name" value="AHPC_TSA FAMILY PROTEIN"/>
    <property type="match status" value="1"/>
</dbReference>
<keyword evidence="8" id="KW-0676">Redox-active center</keyword>
<dbReference type="InterPro" id="IPR036249">
    <property type="entry name" value="Thioredoxin-like_sf"/>
</dbReference>
<evidence type="ECO:0000256" key="10">
    <source>
        <dbReference type="ARBA" id="ARBA00038489"/>
    </source>
</evidence>
<comment type="catalytic activity">
    <reaction evidence="12">
        <text>a hydroperoxide + [thioredoxin]-dithiol = an alcohol + [thioredoxin]-disulfide + H2O</text>
        <dbReference type="Rhea" id="RHEA:62620"/>
        <dbReference type="Rhea" id="RHEA-COMP:10698"/>
        <dbReference type="Rhea" id="RHEA-COMP:10700"/>
        <dbReference type="ChEBI" id="CHEBI:15377"/>
        <dbReference type="ChEBI" id="CHEBI:29950"/>
        <dbReference type="ChEBI" id="CHEBI:30879"/>
        <dbReference type="ChEBI" id="CHEBI:35924"/>
        <dbReference type="ChEBI" id="CHEBI:50058"/>
        <dbReference type="EC" id="1.11.1.24"/>
    </reaction>
</comment>
<proteinExistence type="inferred from homology"/>
<dbReference type="OrthoDB" id="9812811at2"/>
<evidence type="ECO:0000256" key="2">
    <source>
        <dbReference type="ARBA" id="ARBA00011245"/>
    </source>
</evidence>
<dbReference type="STRING" id="1000565.METUNv1_00778"/>
<dbReference type="PIRSF" id="PIRSF000239">
    <property type="entry name" value="AHPC"/>
    <property type="match status" value="1"/>
</dbReference>
<dbReference type="Gene3D" id="3.40.30.10">
    <property type="entry name" value="Glutaredoxin"/>
    <property type="match status" value="1"/>
</dbReference>
<dbReference type="InterPro" id="IPR024706">
    <property type="entry name" value="Peroxiredoxin_AhpC-typ"/>
</dbReference>
<dbReference type="EMBL" id="AFHG01000030">
    <property type="protein sequence ID" value="EGK72943.1"/>
    <property type="molecule type" value="Genomic_DNA"/>
</dbReference>